<dbReference type="InterPro" id="IPR036047">
    <property type="entry name" value="F-box-like_dom_sf"/>
</dbReference>
<dbReference type="InterPro" id="IPR001810">
    <property type="entry name" value="F-box_dom"/>
</dbReference>
<dbReference type="Pfam" id="PF08685">
    <property type="entry name" value="GON"/>
    <property type="match status" value="1"/>
</dbReference>
<evidence type="ECO:0000256" key="1">
    <source>
        <dbReference type="ARBA" id="ARBA00022723"/>
    </source>
</evidence>
<dbReference type="RefSeq" id="XP_044544965.1">
    <property type="nucleotide sequence ID" value="XM_044699382.1"/>
</dbReference>
<feature type="domain" description="GON" evidence="2">
    <location>
        <begin position="165"/>
        <end position="275"/>
    </location>
</feature>
<dbReference type="GeneID" id="68101673"/>
<evidence type="ECO:0000259" key="3">
    <source>
        <dbReference type="Pfam" id="PF12937"/>
    </source>
</evidence>
<proteinExistence type="predicted"/>
<evidence type="ECO:0008006" key="6">
    <source>
        <dbReference type="Google" id="ProtNLM"/>
    </source>
</evidence>
<evidence type="ECO:0000313" key="5">
    <source>
        <dbReference type="Proteomes" id="UP000816034"/>
    </source>
</evidence>
<sequence>MKQVIPLLAQALLSNNIVSRKVINHAIQMEERGEDYIVGSSSTCGNSNALPISLAELKQISMSDVIDYMMYIQKYGSINRLPDEILLSIFMMIEDDDHSWRNFMLTCKRFFEICVSYRLQEIHVCGLGPFTFYQGAPNHFYLTLPHPDRNISMYKIPSRKPWSANDTDVYTTWYKIRVDPSTLNVHTGDFRFAKSVGHCSHHTVNQTQIPYASCFGCEAPHMDDANALCDLTGTPFSFDASFHHNGYMSNGSSQLTNDDKVIKLQGGGYCGWICSVGAKTEDEAVQGGWFIKLKPTHPCVLDDEQENNIEPIGEDKRNNVLKNIWTLFKRNNK</sequence>
<comment type="caution">
    <text evidence="4">The sequence shown here is derived from an EMBL/GenBank/DDBJ whole genome shotgun (WGS) entry which is preliminary data.</text>
</comment>
<feature type="domain" description="F-box" evidence="3">
    <location>
        <begin position="78"/>
        <end position="116"/>
    </location>
</feature>
<dbReference type="EMBL" id="PYSW02000037">
    <property type="protein sequence ID" value="KAG2377703.1"/>
    <property type="molecule type" value="Genomic_DNA"/>
</dbReference>
<dbReference type="SUPFAM" id="SSF81383">
    <property type="entry name" value="F-box domain"/>
    <property type="match status" value="1"/>
</dbReference>
<dbReference type="InterPro" id="IPR012314">
    <property type="entry name" value="Pept_M12B_GON-ADAMTSs"/>
</dbReference>
<dbReference type="GO" id="GO:0004222">
    <property type="term" value="F:metalloendopeptidase activity"/>
    <property type="evidence" value="ECO:0007669"/>
    <property type="project" value="InterPro"/>
</dbReference>
<protein>
    <recommendedName>
        <fullName evidence="6">F-box domain-containing protein</fullName>
    </recommendedName>
</protein>
<name>A0AA88GFR0_NAELO</name>
<evidence type="ECO:0000313" key="4">
    <source>
        <dbReference type="EMBL" id="KAG2377703.1"/>
    </source>
</evidence>
<dbReference type="GO" id="GO:0008270">
    <property type="term" value="F:zinc ion binding"/>
    <property type="evidence" value="ECO:0007669"/>
    <property type="project" value="InterPro"/>
</dbReference>
<accession>A0AA88GFR0</accession>
<dbReference type="AlphaFoldDB" id="A0AA88GFR0"/>
<keyword evidence="1" id="KW-0479">Metal-binding</keyword>
<dbReference type="Pfam" id="PF12937">
    <property type="entry name" value="F-box-like"/>
    <property type="match status" value="1"/>
</dbReference>
<evidence type="ECO:0000259" key="2">
    <source>
        <dbReference type="Pfam" id="PF08685"/>
    </source>
</evidence>
<organism evidence="4 5">
    <name type="scientific">Naegleria lovaniensis</name>
    <name type="common">Amoeba</name>
    <dbReference type="NCBI Taxonomy" id="51637"/>
    <lineage>
        <taxon>Eukaryota</taxon>
        <taxon>Discoba</taxon>
        <taxon>Heterolobosea</taxon>
        <taxon>Tetramitia</taxon>
        <taxon>Eutetramitia</taxon>
        <taxon>Vahlkampfiidae</taxon>
        <taxon>Naegleria</taxon>
    </lineage>
</organism>
<keyword evidence="5" id="KW-1185">Reference proteome</keyword>
<dbReference type="Proteomes" id="UP000816034">
    <property type="component" value="Unassembled WGS sequence"/>
</dbReference>
<gene>
    <name evidence="4" type="ORF">C9374_009219</name>
</gene>
<reference evidence="4 5" key="1">
    <citation type="journal article" date="2018" name="BMC Genomics">
        <title>The genome of Naegleria lovaniensis, the basis for a comparative approach to unravel pathogenicity factors of the human pathogenic amoeba N. fowleri.</title>
        <authorList>
            <person name="Liechti N."/>
            <person name="Schurch N."/>
            <person name="Bruggmann R."/>
            <person name="Wittwer M."/>
        </authorList>
    </citation>
    <scope>NUCLEOTIDE SEQUENCE [LARGE SCALE GENOMIC DNA]</scope>
    <source>
        <strain evidence="4 5">ATCC 30569</strain>
    </source>
</reference>